<dbReference type="EMBL" id="BAAAOS010000068">
    <property type="protein sequence ID" value="GAA1618028.1"/>
    <property type="molecule type" value="Genomic_DNA"/>
</dbReference>
<evidence type="ECO:0000313" key="4">
    <source>
        <dbReference type="Proteomes" id="UP001500393"/>
    </source>
</evidence>
<evidence type="ECO:0000256" key="1">
    <source>
        <dbReference type="SAM" id="MobiDB-lite"/>
    </source>
</evidence>
<dbReference type="Pfam" id="PF00144">
    <property type="entry name" value="Beta-lactamase"/>
    <property type="match status" value="1"/>
</dbReference>
<feature type="domain" description="Beta-lactamase-related" evidence="2">
    <location>
        <begin position="6"/>
        <end position="295"/>
    </location>
</feature>
<dbReference type="InterPro" id="IPR012338">
    <property type="entry name" value="Beta-lactam/transpept-like"/>
</dbReference>
<name>A0ABN2EUQ5_9ACTN</name>
<feature type="region of interest" description="Disordered" evidence="1">
    <location>
        <begin position="47"/>
        <end position="69"/>
    </location>
</feature>
<dbReference type="Gene3D" id="3.40.710.10">
    <property type="entry name" value="DD-peptidase/beta-lactamase superfamily"/>
    <property type="match status" value="1"/>
</dbReference>
<dbReference type="SUPFAM" id="SSF56601">
    <property type="entry name" value="beta-lactamase/transpeptidase-like"/>
    <property type="match status" value="1"/>
</dbReference>
<protein>
    <recommendedName>
        <fullName evidence="2">Beta-lactamase-related domain-containing protein</fullName>
    </recommendedName>
</protein>
<sequence>MLNRLNDAVRSHVDRGELAGAITLVSHAGKPHIETFGNLAFPGNTGSGSHGALSTAGDEDSSGAQRLGDGGVMRRDSLFRVASFTKPIVAAATMMLVDSGRLFLDDPIGELLPELAEPRVLRQPDGPLDDTVPAARPITVHDLLTFRMGLGETDHPEIRQREEELELRTFGPPKPRSPLEPDGWIQRLGTLPLQYQPGERWQYSTGSHLLGVLIARAAGMPLEDFLRERLFEPLGMIDTGFTATDPDRLTTAYLDDEVFDTATESQWSEPPSFPDGSGGLISTVDDFHAFTQMLLAEATESSHPKRCGS</sequence>
<evidence type="ECO:0000313" key="3">
    <source>
        <dbReference type="EMBL" id="GAA1618028.1"/>
    </source>
</evidence>
<organism evidence="3 4">
    <name type="scientific">Kribbella sancticallisti</name>
    <dbReference type="NCBI Taxonomy" id="460087"/>
    <lineage>
        <taxon>Bacteria</taxon>
        <taxon>Bacillati</taxon>
        <taxon>Actinomycetota</taxon>
        <taxon>Actinomycetes</taxon>
        <taxon>Propionibacteriales</taxon>
        <taxon>Kribbellaceae</taxon>
        <taxon>Kribbella</taxon>
    </lineage>
</organism>
<comment type="caution">
    <text evidence="3">The sequence shown here is derived from an EMBL/GenBank/DDBJ whole genome shotgun (WGS) entry which is preliminary data.</text>
</comment>
<dbReference type="InterPro" id="IPR001466">
    <property type="entry name" value="Beta-lactam-related"/>
</dbReference>
<dbReference type="InterPro" id="IPR050789">
    <property type="entry name" value="Diverse_Enzym_Activities"/>
</dbReference>
<reference evidence="3 4" key="1">
    <citation type="journal article" date="2019" name="Int. J. Syst. Evol. Microbiol.">
        <title>The Global Catalogue of Microorganisms (GCM) 10K type strain sequencing project: providing services to taxonomists for standard genome sequencing and annotation.</title>
        <authorList>
            <consortium name="The Broad Institute Genomics Platform"/>
            <consortium name="The Broad Institute Genome Sequencing Center for Infectious Disease"/>
            <person name="Wu L."/>
            <person name="Ma J."/>
        </authorList>
    </citation>
    <scope>NUCLEOTIDE SEQUENCE [LARGE SCALE GENOMIC DNA]</scope>
    <source>
        <strain evidence="3 4">JCM 14969</strain>
    </source>
</reference>
<dbReference type="PANTHER" id="PTHR43283">
    <property type="entry name" value="BETA-LACTAMASE-RELATED"/>
    <property type="match status" value="1"/>
</dbReference>
<evidence type="ECO:0000259" key="2">
    <source>
        <dbReference type="Pfam" id="PF00144"/>
    </source>
</evidence>
<dbReference type="PANTHER" id="PTHR43283:SF3">
    <property type="entry name" value="BETA-LACTAMASE FAMILY PROTEIN (AFU_ORTHOLOGUE AFUA_5G07500)"/>
    <property type="match status" value="1"/>
</dbReference>
<dbReference type="Proteomes" id="UP001500393">
    <property type="component" value="Unassembled WGS sequence"/>
</dbReference>
<gene>
    <name evidence="3" type="ORF">GCM10009789_85000</name>
</gene>
<accession>A0ABN2EUQ5</accession>
<dbReference type="RefSeq" id="WP_344222471.1">
    <property type="nucleotide sequence ID" value="NZ_BAAAOS010000068.1"/>
</dbReference>
<proteinExistence type="predicted"/>
<keyword evidence="4" id="KW-1185">Reference proteome</keyword>